<sequence>MHRAWVEGRKAVLPRAQARTPSARTRRFFFFRQTIENDGPLHFRLEHPGEPCARALHSKRGRRDGLVRRRYNLVTASKFLTKVHETVKNAQYDTAVEDVTRAARMLQSVTAPTLPRVKAPERPSSPAPDRECLTPGLCQKIFVKGDGNCMYHSIAYWLNREAVADTWDAEAVRVGLLSYIHHVRNSSDRHKFWVTDATWDSVVKRVQKDFEWGESEELSLLANQYGVCIVVHLENGGKITTQFFAPNSTPIDASTCATASNKGRVWYLYNTSNKHYQPLAPR</sequence>
<organism evidence="2 3">
    <name type="scientific">Prymnesium parvum</name>
    <name type="common">Toxic golden alga</name>
    <dbReference type="NCBI Taxonomy" id="97485"/>
    <lineage>
        <taxon>Eukaryota</taxon>
        <taxon>Haptista</taxon>
        <taxon>Haptophyta</taxon>
        <taxon>Prymnesiophyceae</taxon>
        <taxon>Prymnesiales</taxon>
        <taxon>Prymnesiaceae</taxon>
        <taxon>Prymnesium</taxon>
    </lineage>
</organism>
<dbReference type="AlphaFoldDB" id="A0AB34IWL5"/>
<dbReference type="InterPro" id="IPR003323">
    <property type="entry name" value="OTU_dom"/>
</dbReference>
<gene>
    <name evidence="2" type="ORF">AB1Y20_007138</name>
</gene>
<dbReference type="EMBL" id="JBGBPQ010000017">
    <property type="protein sequence ID" value="KAL1507514.1"/>
    <property type="molecule type" value="Genomic_DNA"/>
</dbReference>
<dbReference type="InterPro" id="IPR038765">
    <property type="entry name" value="Papain-like_cys_pep_sf"/>
</dbReference>
<accession>A0AB34IWL5</accession>
<dbReference type="Gene3D" id="3.90.70.80">
    <property type="match status" value="1"/>
</dbReference>
<name>A0AB34IWL5_PRYPA</name>
<dbReference type="CDD" id="cd22744">
    <property type="entry name" value="OTU"/>
    <property type="match status" value="1"/>
</dbReference>
<evidence type="ECO:0000313" key="3">
    <source>
        <dbReference type="Proteomes" id="UP001515480"/>
    </source>
</evidence>
<proteinExistence type="predicted"/>
<comment type="caution">
    <text evidence="2">The sequence shown here is derived from an EMBL/GenBank/DDBJ whole genome shotgun (WGS) entry which is preliminary data.</text>
</comment>
<evidence type="ECO:0000259" key="1">
    <source>
        <dbReference type="PROSITE" id="PS50802"/>
    </source>
</evidence>
<keyword evidence="3" id="KW-1185">Reference proteome</keyword>
<protein>
    <recommendedName>
        <fullName evidence="1">OTU domain-containing protein</fullName>
    </recommendedName>
</protein>
<reference evidence="2 3" key="1">
    <citation type="journal article" date="2024" name="Science">
        <title>Giant polyketide synthase enzymes in the biosynthesis of giant marine polyether toxins.</title>
        <authorList>
            <person name="Fallon T.R."/>
            <person name="Shende V.V."/>
            <person name="Wierzbicki I.H."/>
            <person name="Pendleton A.L."/>
            <person name="Watervoot N.F."/>
            <person name="Auber R.P."/>
            <person name="Gonzalez D.J."/>
            <person name="Wisecaver J.H."/>
            <person name="Moore B.S."/>
        </authorList>
    </citation>
    <scope>NUCLEOTIDE SEQUENCE [LARGE SCALE GENOMIC DNA]</scope>
    <source>
        <strain evidence="2 3">12B1</strain>
    </source>
</reference>
<dbReference type="SUPFAM" id="SSF54001">
    <property type="entry name" value="Cysteine proteinases"/>
    <property type="match status" value="1"/>
</dbReference>
<dbReference type="Pfam" id="PF02338">
    <property type="entry name" value="OTU"/>
    <property type="match status" value="1"/>
</dbReference>
<feature type="domain" description="OTU" evidence="1">
    <location>
        <begin position="138"/>
        <end position="282"/>
    </location>
</feature>
<dbReference type="PROSITE" id="PS50802">
    <property type="entry name" value="OTU"/>
    <property type="match status" value="1"/>
</dbReference>
<dbReference type="Proteomes" id="UP001515480">
    <property type="component" value="Unassembled WGS sequence"/>
</dbReference>
<evidence type="ECO:0000313" key="2">
    <source>
        <dbReference type="EMBL" id="KAL1507514.1"/>
    </source>
</evidence>